<gene>
    <name evidence="3" type="ORF">GGR17_002893</name>
</gene>
<dbReference type="EMBL" id="JACIEQ010000004">
    <property type="protein sequence ID" value="MBB4023071.1"/>
    <property type="molecule type" value="Genomic_DNA"/>
</dbReference>
<dbReference type="GO" id="GO:0046872">
    <property type="term" value="F:metal ion binding"/>
    <property type="evidence" value="ECO:0007669"/>
    <property type="project" value="UniProtKB-KW"/>
</dbReference>
<dbReference type="SUPFAM" id="SSF54593">
    <property type="entry name" value="Glyoxalase/Bleomycin resistance protein/Dihydroxybiphenyl dioxygenase"/>
    <property type="match status" value="1"/>
</dbReference>
<dbReference type="Gene3D" id="3.10.180.10">
    <property type="entry name" value="2,3-Dihydroxybiphenyl 1,2-Dioxygenase, domain 1"/>
    <property type="match status" value="1"/>
</dbReference>
<keyword evidence="3" id="KW-0456">Lyase</keyword>
<dbReference type="InterPro" id="IPR037523">
    <property type="entry name" value="VOC_core"/>
</dbReference>
<proteinExistence type="predicted"/>
<dbReference type="RefSeq" id="WP_054539299.1">
    <property type="nucleotide sequence ID" value="NZ_JACIEQ010000004.1"/>
</dbReference>
<keyword evidence="3" id="KW-0560">Oxidoreductase</keyword>
<keyword evidence="4" id="KW-1185">Reference proteome</keyword>
<keyword evidence="1" id="KW-0479">Metal-binding</keyword>
<evidence type="ECO:0000313" key="3">
    <source>
        <dbReference type="EMBL" id="MBB4023071.1"/>
    </source>
</evidence>
<dbReference type="GO" id="GO:0004493">
    <property type="term" value="F:methylmalonyl-CoA epimerase activity"/>
    <property type="evidence" value="ECO:0007669"/>
    <property type="project" value="TreeGrafter"/>
</dbReference>
<dbReference type="InterPro" id="IPR004360">
    <property type="entry name" value="Glyas_Fos-R_dOase_dom"/>
</dbReference>
<dbReference type="InterPro" id="IPR051785">
    <property type="entry name" value="MMCE/EMCE_epimerase"/>
</dbReference>
<dbReference type="PANTHER" id="PTHR43048">
    <property type="entry name" value="METHYLMALONYL-COA EPIMERASE"/>
    <property type="match status" value="1"/>
</dbReference>
<dbReference type="GO" id="GO:0051213">
    <property type="term" value="F:dioxygenase activity"/>
    <property type="evidence" value="ECO:0007669"/>
    <property type="project" value="UniProtKB-KW"/>
</dbReference>
<dbReference type="InterPro" id="IPR029068">
    <property type="entry name" value="Glyas_Bleomycin-R_OHBP_Dase"/>
</dbReference>
<sequence>MSFHLHHVSLTVGDLPAAMAFFTKAFGFHADFVEEDMGPDIARMAGHAGLLCAFTQMRAPGPGMVLELICFHDAAGPAPQGDALPWRPGAGHICFHVDDLEKALDTCRAAGAELLGEVIGFPGGRCCYLRSPGGAFVELEWIVPAEPTP</sequence>
<keyword evidence="3" id="KW-0223">Dioxygenase</keyword>
<feature type="domain" description="VOC" evidence="2">
    <location>
        <begin position="4"/>
        <end position="142"/>
    </location>
</feature>
<reference evidence="3" key="1">
    <citation type="submission" date="2020-08" db="EMBL/GenBank/DDBJ databases">
        <title>Genomic Encyclopedia of Type Strains, Phase IV (KMG-IV): sequencing the most valuable type-strain genomes for metagenomic binning, comparative biology and taxonomic classification.</title>
        <authorList>
            <person name="Goeker M."/>
        </authorList>
    </citation>
    <scope>NUCLEOTIDE SEQUENCE [LARGE SCALE GENOMIC DNA]</scope>
    <source>
        <strain evidence="3">DSM 105040</strain>
    </source>
</reference>
<dbReference type="AlphaFoldDB" id="A0A840CAP5"/>
<evidence type="ECO:0000256" key="1">
    <source>
        <dbReference type="ARBA" id="ARBA00022723"/>
    </source>
</evidence>
<dbReference type="GO" id="GO:0016829">
    <property type="term" value="F:lyase activity"/>
    <property type="evidence" value="ECO:0007669"/>
    <property type="project" value="UniProtKB-KW"/>
</dbReference>
<dbReference type="PANTHER" id="PTHR43048:SF3">
    <property type="entry name" value="METHYLMALONYL-COA EPIMERASE, MITOCHONDRIAL"/>
    <property type="match status" value="1"/>
</dbReference>
<dbReference type="PROSITE" id="PS51819">
    <property type="entry name" value="VOC"/>
    <property type="match status" value="1"/>
</dbReference>
<evidence type="ECO:0000259" key="2">
    <source>
        <dbReference type="PROSITE" id="PS51819"/>
    </source>
</evidence>
<dbReference type="Pfam" id="PF00903">
    <property type="entry name" value="Glyoxalase"/>
    <property type="match status" value="1"/>
</dbReference>
<accession>A0A840CAP5</accession>
<name>A0A840CAP5_9RHOB</name>
<organism evidence="3 4">
    <name type="scientific">Actibacterium naphthalenivorans</name>
    <dbReference type="NCBI Taxonomy" id="1614693"/>
    <lineage>
        <taxon>Bacteria</taxon>
        <taxon>Pseudomonadati</taxon>
        <taxon>Pseudomonadota</taxon>
        <taxon>Alphaproteobacteria</taxon>
        <taxon>Rhodobacterales</taxon>
        <taxon>Roseobacteraceae</taxon>
        <taxon>Actibacterium</taxon>
    </lineage>
</organism>
<evidence type="ECO:0000313" key="4">
    <source>
        <dbReference type="Proteomes" id="UP000585681"/>
    </source>
</evidence>
<dbReference type="GO" id="GO:0046491">
    <property type="term" value="P:L-methylmalonyl-CoA metabolic process"/>
    <property type="evidence" value="ECO:0007669"/>
    <property type="project" value="TreeGrafter"/>
</dbReference>
<dbReference type="Proteomes" id="UP000585681">
    <property type="component" value="Unassembled WGS sequence"/>
</dbReference>
<protein>
    <submittedName>
        <fullName evidence="3">Catechol 2,3-dioxygenase-like lactoylglutathione lyase family enzyme</fullName>
    </submittedName>
</protein>
<comment type="caution">
    <text evidence="3">The sequence shown here is derived from an EMBL/GenBank/DDBJ whole genome shotgun (WGS) entry which is preliminary data.</text>
</comment>